<dbReference type="PANTHER" id="PTHR10030">
    <property type="entry name" value="ALPHA-L-FUCOSIDASE"/>
    <property type="match status" value="1"/>
</dbReference>
<comment type="caution">
    <text evidence="8">The sequence shown here is derived from an EMBL/GenBank/DDBJ whole genome shotgun (WGS) entry which is preliminary data.</text>
</comment>
<dbReference type="GO" id="GO:0004560">
    <property type="term" value="F:alpha-L-fucosidase activity"/>
    <property type="evidence" value="ECO:0007669"/>
    <property type="project" value="InterPro"/>
</dbReference>
<dbReference type="Pfam" id="PF01120">
    <property type="entry name" value="Alpha_L_fucos"/>
    <property type="match status" value="1"/>
</dbReference>
<dbReference type="GO" id="GO:0005764">
    <property type="term" value="C:lysosome"/>
    <property type="evidence" value="ECO:0007669"/>
    <property type="project" value="TreeGrafter"/>
</dbReference>
<gene>
    <name evidence="8" type="ORF">LMG32879_000194</name>
</gene>
<name>A0AA35UTW9_9PROT</name>
<comment type="similarity">
    <text evidence="1">Belongs to the glycosyl hydrolase 29 family.</text>
</comment>
<dbReference type="InterPro" id="IPR057739">
    <property type="entry name" value="Glyco_hydro_29_N"/>
</dbReference>
<proteinExistence type="inferred from homology"/>
<keyword evidence="3 6" id="KW-0732">Signal</keyword>
<dbReference type="InterPro" id="IPR000933">
    <property type="entry name" value="Glyco_hydro_29"/>
</dbReference>
<dbReference type="GO" id="GO:0006004">
    <property type="term" value="P:fucose metabolic process"/>
    <property type="evidence" value="ECO:0007669"/>
    <property type="project" value="TreeGrafter"/>
</dbReference>
<reference evidence="8" key="1">
    <citation type="submission" date="2023-03" db="EMBL/GenBank/DDBJ databases">
        <authorList>
            <person name="Cleenwerck I."/>
        </authorList>
    </citation>
    <scope>NUCLEOTIDE SEQUENCE</scope>
    <source>
        <strain evidence="8">LMG 32879</strain>
    </source>
</reference>
<evidence type="ECO:0000256" key="5">
    <source>
        <dbReference type="ARBA" id="ARBA00023295"/>
    </source>
</evidence>
<evidence type="ECO:0000256" key="6">
    <source>
        <dbReference type="SAM" id="SignalP"/>
    </source>
</evidence>
<dbReference type="InterPro" id="IPR013780">
    <property type="entry name" value="Glyco_hydro_b"/>
</dbReference>
<evidence type="ECO:0000256" key="4">
    <source>
        <dbReference type="ARBA" id="ARBA00022801"/>
    </source>
</evidence>
<evidence type="ECO:0000313" key="8">
    <source>
        <dbReference type="EMBL" id="CAI9119380.1"/>
    </source>
</evidence>
<dbReference type="RefSeq" id="WP_289842306.1">
    <property type="nucleotide sequence ID" value="NZ_CATKSH010000001.1"/>
</dbReference>
<dbReference type="EC" id="3.2.1.51" evidence="2"/>
<keyword evidence="5" id="KW-0326">Glycosidase</keyword>
<dbReference type="SUPFAM" id="SSF51445">
    <property type="entry name" value="(Trans)glycosidases"/>
    <property type="match status" value="1"/>
</dbReference>
<protein>
    <recommendedName>
        <fullName evidence="2">alpha-L-fucosidase</fullName>
        <ecNumber evidence="2">3.2.1.51</ecNumber>
    </recommendedName>
</protein>
<evidence type="ECO:0000256" key="1">
    <source>
        <dbReference type="ARBA" id="ARBA00007951"/>
    </source>
</evidence>
<keyword evidence="4" id="KW-0378">Hydrolase</keyword>
<dbReference type="Proteomes" id="UP001176960">
    <property type="component" value="Unassembled WGS sequence"/>
</dbReference>
<sequence length="549" mass="61529">MILSAHVRDRFHVALTLLCCGGFGMVVAPAFAAAIHPDVVAPTSALTPAQIDRVWAQSRAPFAASLRSELDQIERVNAQGPFRADWEGLEPYRVPEWYRDAKFGIFIHWGVYSVPAFGNEWYPRLMYQEGSADWKHHVATYGSPEKFGYKDFIPLFRGEHFDPRAWVALFRDAGARYVVPVAEHHDGFAMYDSHMSSWTSVLMGPHRDVVGELAKAARAEGLRFGVSSHLAEHNFFYEEGRKIRSDVNDPRYASFYGPAHKRILMSSDDADVITDYTPISQMWQDEWLARSAELVDLYHPDLVYFDWWIGHPQFRGTLPKFLAYYYNTRHARTPDDEGVVNYKQNGFMPGTGVLDIERGVADGIQAQPWQTCTFVTTKAWGYVKGDHARKADVLLQLLVDVVSKNGNLLLNVGPRADGTIPEDVATTLRDMGQWLTRNGEAIYGTRPWRVFGEGPTRLPTGSFAEAHGQHYTSADFRFTRRDATIFAIAMGRPAGRLTLHSFHPDDGVQAVSLLGGGVVPFTVDATGLHIDARGFGLSAMPVFRVTTRS</sequence>
<evidence type="ECO:0000259" key="7">
    <source>
        <dbReference type="Pfam" id="PF01120"/>
    </source>
</evidence>
<dbReference type="AlphaFoldDB" id="A0AA35UTW9"/>
<keyword evidence="9" id="KW-1185">Reference proteome</keyword>
<evidence type="ECO:0000256" key="3">
    <source>
        <dbReference type="ARBA" id="ARBA00022729"/>
    </source>
</evidence>
<feature type="chain" id="PRO_5041364265" description="alpha-L-fucosidase" evidence="6">
    <location>
        <begin position="33"/>
        <end position="549"/>
    </location>
</feature>
<dbReference type="FunFam" id="3.20.20.80:FF:000158">
    <property type="entry name" value="Exported alpha-L-fucosidase"/>
    <property type="match status" value="1"/>
</dbReference>
<dbReference type="Gene3D" id="2.60.40.1180">
    <property type="entry name" value="Golgi alpha-mannosidase II"/>
    <property type="match status" value="1"/>
</dbReference>
<feature type="signal peptide" evidence="6">
    <location>
        <begin position="1"/>
        <end position="32"/>
    </location>
</feature>
<dbReference type="Gene3D" id="3.20.20.80">
    <property type="entry name" value="Glycosidases"/>
    <property type="match status" value="1"/>
</dbReference>
<dbReference type="InterPro" id="IPR017853">
    <property type="entry name" value="GH"/>
</dbReference>
<feature type="domain" description="Glycoside hydrolase family 29 N-terminal" evidence="7">
    <location>
        <begin position="74"/>
        <end position="440"/>
    </location>
</feature>
<organism evidence="8 9">
    <name type="scientific">Brytella acorum</name>
    <dbReference type="NCBI Taxonomy" id="2959299"/>
    <lineage>
        <taxon>Bacteria</taxon>
        <taxon>Pseudomonadati</taxon>
        <taxon>Pseudomonadota</taxon>
        <taxon>Alphaproteobacteria</taxon>
        <taxon>Acetobacterales</taxon>
        <taxon>Acetobacteraceae</taxon>
        <taxon>Brytella</taxon>
    </lineage>
</organism>
<evidence type="ECO:0000313" key="9">
    <source>
        <dbReference type="Proteomes" id="UP001176960"/>
    </source>
</evidence>
<evidence type="ECO:0000256" key="2">
    <source>
        <dbReference type="ARBA" id="ARBA00012662"/>
    </source>
</evidence>
<accession>A0AA35UTW9</accession>
<dbReference type="PANTHER" id="PTHR10030:SF37">
    <property type="entry name" value="ALPHA-L-FUCOSIDASE-RELATED"/>
    <property type="match status" value="1"/>
</dbReference>
<dbReference type="EMBL" id="CATKSH010000001">
    <property type="protein sequence ID" value="CAI9119380.1"/>
    <property type="molecule type" value="Genomic_DNA"/>
</dbReference>
<dbReference type="SMART" id="SM00812">
    <property type="entry name" value="Alpha_L_fucos"/>
    <property type="match status" value="1"/>
</dbReference>
<dbReference type="GO" id="GO:0016139">
    <property type="term" value="P:glycoside catabolic process"/>
    <property type="evidence" value="ECO:0007669"/>
    <property type="project" value="TreeGrafter"/>
</dbReference>